<dbReference type="AlphaFoldDB" id="A0A0A8XDL4"/>
<keyword evidence="2" id="KW-0378">Hydrolase</keyword>
<dbReference type="RefSeq" id="WP_052442259.1">
    <property type="nucleotide sequence ID" value="NZ_BASE01000113.1"/>
</dbReference>
<dbReference type="EC" id="3.5.1.28" evidence="2"/>
<dbReference type="InterPro" id="IPR051922">
    <property type="entry name" value="Bact_Sporulation_Assoc"/>
</dbReference>
<evidence type="ECO:0000313" key="3">
    <source>
        <dbReference type="Proteomes" id="UP000031014"/>
    </source>
</evidence>
<evidence type="ECO:0000313" key="2">
    <source>
        <dbReference type="EMBL" id="GAM16251.1"/>
    </source>
</evidence>
<protein>
    <submittedName>
        <fullName evidence="2">N-acetylmuramoyl-L-alanine amidase</fullName>
        <ecNumber evidence="2">3.5.1.28</ecNumber>
    </submittedName>
</protein>
<name>A0A0A8XDL4_MESS1</name>
<gene>
    <name evidence="2" type="ORF">SAMD00020551_4439</name>
</gene>
<dbReference type="OrthoDB" id="2690990at2"/>
<dbReference type="Proteomes" id="UP000031014">
    <property type="component" value="Unassembled WGS sequence"/>
</dbReference>
<keyword evidence="3" id="KW-1185">Reference proteome</keyword>
<organism evidence="2 3">
    <name type="scientific">Mesobacillus selenatarsenatis (strain DSM 18680 / JCM 14380 / FERM P-15431 / SF-1)</name>
    <dbReference type="NCBI Taxonomy" id="1321606"/>
    <lineage>
        <taxon>Bacteria</taxon>
        <taxon>Bacillati</taxon>
        <taxon>Bacillota</taxon>
        <taxon>Bacilli</taxon>
        <taxon>Bacillales</taxon>
        <taxon>Bacillaceae</taxon>
        <taxon>Mesobacillus</taxon>
    </lineage>
</organism>
<feature type="chain" id="PRO_5039099153" evidence="1">
    <location>
        <begin position="22"/>
        <end position="464"/>
    </location>
</feature>
<evidence type="ECO:0000256" key="1">
    <source>
        <dbReference type="SAM" id="SignalP"/>
    </source>
</evidence>
<comment type="caution">
    <text evidence="2">The sequence shown here is derived from an EMBL/GenBank/DDBJ whole genome shotgun (WGS) entry which is preliminary data.</text>
</comment>
<dbReference type="PANTHER" id="PTHR30032:SF8">
    <property type="entry name" value="GERMINATION-SPECIFIC N-ACETYLMURAMOYL-L-ALANINE AMIDASE"/>
    <property type="match status" value="1"/>
</dbReference>
<dbReference type="Pfam" id="PF04122">
    <property type="entry name" value="CW_binding_2"/>
    <property type="match status" value="3"/>
</dbReference>
<proteinExistence type="predicted"/>
<dbReference type="PANTHER" id="PTHR30032">
    <property type="entry name" value="N-ACETYLMURAMOYL-L-ALANINE AMIDASE-RELATED"/>
    <property type="match status" value="1"/>
</dbReference>
<dbReference type="EMBL" id="BASE01000113">
    <property type="protein sequence ID" value="GAM16251.1"/>
    <property type="molecule type" value="Genomic_DNA"/>
</dbReference>
<dbReference type="InterPro" id="IPR007253">
    <property type="entry name" value="Cell_wall-bd_2"/>
</dbReference>
<accession>A0A0A8XDL4</accession>
<dbReference type="Gene3D" id="3.40.50.12090">
    <property type="match status" value="2"/>
</dbReference>
<sequence length="464" mass="50794">MNRIFFLLLALLAMSIFPADASAQELDRIAGDNRYETSLEFSKRIPANRLDYVIVSSGNNFPDSLAGGVLSNTLNGNVILVDDSKVSMVITEAERVLKSNGKVLILGGEMAVSKNAENVLKKHFSVERIGGVNRVDTSIKIADRVNTNPSEIIIVSGNNFADALSIVPYAALQFIPILLNTDSNDLNQEIKDYIEAHSTSKVTIIGGEAAVPNQAQKYLENRDIVVERIAGSSRYETSLAIANTYFPGAKKTGIASGTNFPDALSGSGLALRQSMPIILTHPVNSNNAVLNYMKKMDSLYVFGGEAALPNKAVGRYTVLDIPFDARTELTYFHKDLGNLTMVFDPKFAKDKPTLEGRGIKTIGVKGNGVAKSYYELDDKLIRHEVFITLEGTLEKGDFGVGIDAQINASRKREIRTDGKLTHIDNATMKMQSVFWDIAYLQKTTRNGTTVYTGTINNHPDFILN</sequence>
<dbReference type="STRING" id="1321606.SAMD00020551_4439"/>
<keyword evidence="1" id="KW-0732">Signal</keyword>
<dbReference type="GO" id="GO:0008745">
    <property type="term" value="F:N-acetylmuramoyl-L-alanine amidase activity"/>
    <property type="evidence" value="ECO:0007669"/>
    <property type="project" value="UniProtKB-EC"/>
</dbReference>
<feature type="signal peptide" evidence="1">
    <location>
        <begin position="1"/>
        <end position="21"/>
    </location>
</feature>
<reference evidence="2 3" key="1">
    <citation type="submission" date="2013-06" db="EMBL/GenBank/DDBJ databases">
        <title>Whole genome shotgun sequence of Bacillus selenatarsenatis SF-1.</title>
        <authorList>
            <person name="Kuroda M."/>
            <person name="Sei K."/>
            <person name="Yamashita M."/>
            <person name="Ike M."/>
        </authorList>
    </citation>
    <scope>NUCLEOTIDE SEQUENCE [LARGE SCALE GENOMIC DNA]</scope>
    <source>
        <strain evidence="2 3">SF-1</strain>
    </source>
</reference>